<dbReference type="InterPro" id="IPR043076">
    <property type="entry name" value="Fusogen_EFF/AFF_dom3"/>
</dbReference>
<dbReference type="InterPro" id="IPR029213">
    <property type="entry name" value="Fusogen_EFF/AFF"/>
</dbReference>
<dbReference type="GO" id="GO:0000768">
    <property type="term" value="P:syncytium formation by plasma membrane fusion"/>
    <property type="evidence" value="ECO:0007669"/>
    <property type="project" value="TreeGrafter"/>
</dbReference>
<gene>
    <name evidence="1" type="ORF">NLS_LOCUS9071</name>
</gene>
<name>A0A3P6U5E8_LITSI</name>
<accession>A0A3P6U5E8</accession>
<dbReference type="GO" id="GO:0044291">
    <property type="term" value="C:cell-cell contact zone"/>
    <property type="evidence" value="ECO:0007669"/>
    <property type="project" value="TreeGrafter"/>
</dbReference>
<keyword evidence="2" id="KW-1185">Reference proteome</keyword>
<dbReference type="AlphaFoldDB" id="A0A3P6U5E8"/>
<proteinExistence type="predicted"/>
<dbReference type="OrthoDB" id="5916841at2759"/>
<dbReference type="Pfam" id="PF14884">
    <property type="entry name" value="EFF-AFF"/>
    <property type="match status" value="1"/>
</dbReference>
<protein>
    <submittedName>
        <fullName evidence="1">Uncharacterized protein</fullName>
    </submittedName>
</protein>
<dbReference type="EMBL" id="UYRX01001350">
    <property type="protein sequence ID" value="VDK89285.1"/>
    <property type="molecule type" value="Genomic_DNA"/>
</dbReference>
<dbReference type="Gene3D" id="2.60.40.3980">
    <property type="entry name" value="Cell-cell fusogen EFF/AFF, domain 3"/>
    <property type="match status" value="1"/>
</dbReference>
<dbReference type="OMA" id="YRVAHRW"/>
<evidence type="ECO:0000313" key="1">
    <source>
        <dbReference type="EMBL" id="VDK89285.1"/>
    </source>
</evidence>
<organism evidence="1 2">
    <name type="scientific">Litomosoides sigmodontis</name>
    <name type="common">Filarial nematode worm</name>
    <dbReference type="NCBI Taxonomy" id="42156"/>
    <lineage>
        <taxon>Eukaryota</taxon>
        <taxon>Metazoa</taxon>
        <taxon>Ecdysozoa</taxon>
        <taxon>Nematoda</taxon>
        <taxon>Chromadorea</taxon>
        <taxon>Rhabditida</taxon>
        <taxon>Spirurina</taxon>
        <taxon>Spiruromorpha</taxon>
        <taxon>Filarioidea</taxon>
        <taxon>Onchocercidae</taxon>
        <taxon>Litomosoides</taxon>
    </lineage>
</organism>
<dbReference type="PANTHER" id="PTHR37415">
    <property type="entry name" value="EFF-1A"/>
    <property type="match status" value="1"/>
</dbReference>
<dbReference type="Proteomes" id="UP000277928">
    <property type="component" value="Unassembled WGS sequence"/>
</dbReference>
<reference evidence="1 2" key="1">
    <citation type="submission" date="2018-08" db="EMBL/GenBank/DDBJ databases">
        <authorList>
            <person name="Laetsch R D."/>
            <person name="Stevens L."/>
            <person name="Kumar S."/>
            <person name="Blaxter L. M."/>
        </authorList>
    </citation>
    <scope>NUCLEOTIDE SEQUENCE [LARGE SCALE GENOMIC DNA]</scope>
</reference>
<dbReference type="PANTHER" id="PTHR37415:SF1">
    <property type="entry name" value="CELL FUSION PROTEIN AFF-1"/>
    <property type="match status" value="1"/>
</dbReference>
<sequence length="553" mass="62052">MDGNCGTLTSEVHCTRITPIQGSAAHMGHSGKQIQEISTTVADLTVKETLCLNFSDGTRTQIHTIEYVRMEQQFPVSASYKFGIPLISTACICDCAGADQYCSVDDYKYKNCTKSSVCYRTYHAHQSSSGCLMSSKSEVCCEVEIEPYAGRTYTALKLAQPDTIIILRHRIYERITNRWTEAASEEFEVVVNKGSAKMETVDKRQMEIRTTSGRVIREMPSGMYYFSNDNRVLMMGVRLNEPTESDIHKLGWLRKKDNSWLMRNGMIKITDSQHITIENCKGQRYLTRYNAEYFITYGDRLTDLDLGHPVDEQPWVERAEILNDDRAVRVIHAEGTVIHVSVSSGTRPIIVRHASHLLTFNGTIRMDEQSNRFLNLTILVNFPLTKLGDRNGGKGTLIGYVHRSEDKASTDWSFSIEIGTATRTKFTATIGGIPVGIISDRYVCLQPSGDANAEQCKWLKYEASPLRERQMAHRWQVGVGNCPGCNERGIENFLLKLDPRQWLDGLNSTTEAVTCALEVALIIASILATVLICTKCIIPLARCTISLSKPPKK</sequence>
<dbReference type="Gene3D" id="2.60.98.60">
    <property type="entry name" value="Cell-cell fusogen EFF/AFF, domain 1"/>
    <property type="match status" value="1"/>
</dbReference>
<evidence type="ECO:0000313" key="2">
    <source>
        <dbReference type="Proteomes" id="UP000277928"/>
    </source>
</evidence>